<comment type="caution">
    <text evidence="1">The sequence shown here is derived from an EMBL/GenBank/DDBJ whole genome shotgun (WGS) entry which is preliminary data.</text>
</comment>
<accession>A0ABD4YNU3</accession>
<reference evidence="1 2" key="1">
    <citation type="submission" date="2022-09" db="EMBL/GenBank/DDBJ databases">
        <title>Intensive care unit water sources are persistently colonized with multi-drug resistant bacteria and are the site of extensive horizontal gene transfer of antibiotic resistance genes.</title>
        <authorList>
            <person name="Diorio-Toth L."/>
        </authorList>
    </citation>
    <scope>NUCLEOTIDE SEQUENCE [LARGE SCALE GENOMIC DNA]</scope>
    <source>
        <strain evidence="1 2">GD03901</strain>
    </source>
</reference>
<dbReference type="RefSeq" id="WP_155741804.1">
    <property type="nucleotide sequence ID" value="NZ_JAOCBV010000002.1"/>
</dbReference>
<sequence>MDQQPNWRVTYHDNAGQTVIVEVIAPRYNDAISEASSKVFNVYFQSAKRI</sequence>
<gene>
    <name evidence="1" type="ORF">N5C70_27445</name>
</gene>
<evidence type="ECO:0000313" key="1">
    <source>
        <dbReference type="EMBL" id="MDH0760400.1"/>
    </source>
</evidence>
<dbReference type="EMBL" id="JAOCBV010000002">
    <property type="protein sequence ID" value="MDH0760400.1"/>
    <property type="molecule type" value="Genomic_DNA"/>
</dbReference>
<name>A0ABD4YNU3_9PSED</name>
<evidence type="ECO:0000313" key="2">
    <source>
        <dbReference type="Proteomes" id="UP001160152"/>
    </source>
</evidence>
<protein>
    <submittedName>
        <fullName evidence="1">Uncharacterized protein</fullName>
    </submittedName>
</protein>
<dbReference type="Proteomes" id="UP001160152">
    <property type="component" value="Unassembled WGS sequence"/>
</dbReference>
<proteinExistence type="predicted"/>
<dbReference type="AlphaFoldDB" id="A0ABD4YNU3"/>
<organism evidence="1 2">
    <name type="scientific">Pseudomonas juntendi</name>
    <dbReference type="NCBI Taxonomy" id="2666183"/>
    <lineage>
        <taxon>Bacteria</taxon>
        <taxon>Pseudomonadati</taxon>
        <taxon>Pseudomonadota</taxon>
        <taxon>Gammaproteobacteria</taxon>
        <taxon>Pseudomonadales</taxon>
        <taxon>Pseudomonadaceae</taxon>
        <taxon>Pseudomonas</taxon>
    </lineage>
</organism>